<dbReference type="AlphaFoldDB" id="A0AAV3QD53"/>
<gene>
    <name evidence="1" type="ORF">LIER_17842</name>
</gene>
<dbReference type="PANTHER" id="PTHR11439">
    <property type="entry name" value="GAG-POL-RELATED RETROTRANSPOSON"/>
    <property type="match status" value="1"/>
</dbReference>
<proteinExistence type="predicted"/>
<evidence type="ECO:0000313" key="2">
    <source>
        <dbReference type="Proteomes" id="UP001454036"/>
    </source>
</evidence>
<accession>A0AAV3QD53</accession>
<sequence>MKNLEQYVRKVIKRFNMESAKSLSCPLGAQFKLSSKQYPVKKEDIEHMQKSFICLSSWQHHVCHDLYQTRSWICYSSAKQIFIQSREGALRTHQVDLEKCVALSTTEVEYIVIIEYCKDMLWIKKLFRKLKLKQDKFTVLYDSQSAIHLSRNLTFHSRSKHIEVRYHWIRNALEDKLLYLDKVHTSENTTDMMTKVLPKNKHEAIRLGRTWFRYLS</sequence>
<dbReference type="Proteomes" id="UP001454036">
    <property type="component" value="Unassembled WGS sequence"/>
</dbReference>
<protein>
    <recommendedName>
        <fullName evidence="3">Retrovirus-related Pol polyprotein from transposon TNT 1-94</fullName>
    </recommendedName>
</protein>
<organism evidence="1 2">
    <name type="scientific">Lithospermum erythrorhizon</name>
    <name type="common">Purple gromwell</name>
    <name type="synonym">Lithospermum officinale var. erythrorhizon</name>
    <dbReference type="NCBI Taxonomy" id="34254"/>
    <lineage>
        <taxon>Eukaryota</taxon>
        <taxon>Viridiplantae</taxon>
        <taxon>Streptophyta</taxon>
        <taxon>Embryophyta</taxon>
        <taxon>Tracheophyta</taxon>
        <taxon>Spermatophyta</taxon>
        <taxon>Magnoliopsida</taxon>
        <taxon>eudicotyledons</taxon>
        <taxon>Gunneridae</taxon>
        <taxon>Pentapetalae</taxon>
        <taxon>asterids</taxon>
        <taxon>lamiids</taxon>
        <taxon>Boraginales</taxon>
        <taxon>Boraginaceae</taxon>
        <taxon>Boraginoideae</taxon>
        <taxon>Lithospermeae</taxon>
        <taxon>Lithospermum</taxon>
    </lineage>
</organism>
<evidence type="ECO:0008006" key="3">
    <source>
        <dbReference type="Google" id="ProtNLM"/>
    </source>
</evidence>
<keyword evidence="2" id="KW-1185">Reference proteome</keyword>
<dbReference type="PANTHER" id="PTHR11439:SF467">
    <property type="entry name" value="INTEGRASE CATALYTIC DOMAIN-CONTAINING PROTEIN"/>
    <property type="match status" value="1"/>
</dbReference>
<name>A0AAV3QD53_LITER</name>
<evidence type="ECO:0000313" key="1">
    <source>
        <dbReference type="EMBL" id="GAA0161558.1"/>
    </source>
</evidence>
<reference evidence="1 2" key="1">
    <citation type="submission" date="2024-01" db="EMBL/GenBank/DDBJ databases">
        <title>The complete chloroplast genome sequence of Lithospermum erythrorhizon: insights into the phylogenetic relationship among Boraginaceae species and the maternal lineages of purple gromwells.</title>
        <authorList>
            <person name="Okada T."/>
            <person name="Watanabe K."/>
        </authorList>
    </citation>
    <scope>NUCLEOTIDE SEQUENCE [LARGE SCALE GENOMIC DNA]</scope>
</reference>
<dbReference type="EMBL" id="BAABME010004211">
    <property type="protein sequence ID" value="GAA0161558.1"/>
    <property type="molecule type" value="Genomic_DNA"/>
</dbReference>
<comment type="caution">
    <text evidence="1">The sequence shown here is derived from an EMBL/GenBank/DDBJ whole genome shotgun (WGS) entry which is preliminary data.</text>
</comment>
<dbReference type="CDD" id="cd09272">
    <property type="entry name" value="RNase_HI_RT_Ty1"/>
    <property type="match status" value="1"/>
</dbReference>